<dbReference type="PROSITE" id="PS00041">
    <property type="entry name" value="HTH_ARAC_FAMILY_1"/>
    <property type="match status" value="1"/>
</dbReference>
<proteinExistence type="predicted"/>
<evidence type="ECO:0000313" key="8">
    <source>
        <dbReference type="Proteomes" id="UP000679312"/>
    </source>
</evidence>
<reference evidence="7 8" key="1">
    <citation type="journal article" date="2021" name="Front. Microbiol.">
        <title>Prevalence and Genetic Analysis of Chromosomal mcr-3/7 in Aeromonas From U.S. Animal-Derived Samples.</title>
        <authorList>
            <person name="Wang Y."/>
            <person name="Hou N."/>
            <person name="Rasooly R."/>
            <person name="Gu Y."/>
            <person name="He X."/>
        </authorList>
    </citation>
    <scope>NUCLEOTIDE SEQUENCE [LARGE SCALE GENOMIC DNA]</scope>
    <source>
        <strain evidence="7 8">4608</strain>
    </source>
</reference>
<dbReference type="PANTHER" id="PTHR11019:SF190">
    <property type="entry name" value="ARAC-FAMILY REGULATORY PROTEIN"/>
    <property type="match status" value="1"/>
</dbReference>
<evidence type="ECO:0000256" key="2">
    <source>
        <dbReference type="ARBA" id="ARBA00023015"/>
    </source>
</evidence>
<dbReference type="AlphaFoldDB" id="A0ABD7ELJ6"/>
<dbReference type="InterPro" id="IPR009057">
    <property type="entry name" value="Homeodomain-like_sf"/>
</dbReference>
<protein>
    <submittedName>
        <fullName evidence="7">Helix-turn-helix transcriptional regulator</fullName>
    </submittedName>
</protein>
<evidence type="ECO:0000259" key="6">
    <source>
        <dbReference type="PROSITE" id="PS01124"/>
    </source>
</evidence>
<dbReference type="SUPFAM" id="SSF51182">
    <property type="entry name" value="RmlC-like cupins"/>
    <property type="match status" value="1"/>
</dbReference>
<dbReference type="EMBL" id="CP053881">
    <property type="protein sequence ID" value="QWL62085.1"/>
    <property type="molecule type" value="Genomic_DNA"/>
</dbReference>
<evidence type="ECO:0000256" key="1">
    <source>
        <dbReference type="ARBA" id="ARBA00022491"/>
    </source>
</evidence>
<dbReference type="InterPro" id="IPR018062">
    <property type="entry name" value="HTH_AraC-typ_CS"/>
</dbReference>
<dbReference type="InterPro" id="IPR003313">
    <property type="entry name" value="AraC-bd"/>
</dbReference>
<dbReference type="GO" id="GO:0003677">
    <property type="term" value="F:DNA binding"/>
    <property type="evidence" value="ECO:0007669"/>
    <property type="project" value="UniProtKB-KW"/>
</dbReference>
<dbReference type="InterPro" id="IPR014710">
    <property type="entry name" value="RmlC-like_jellyroll"/>
</dbReference>
<dbReference type="SUPFAM" id="SSF46689">
    <property type="entry name" value="Homeodomain-like"/>
    <property type="match status" value="1"/>
</dbReference>
<dbReference type="PROSITE" id="PS01124">
    <property type="entry name" value="HTH_ARAC_FAMILY_2"/>
    <property type="match status" value="1"/>
</dbReference>
<gene>
    <name evidence="7" type="ORF">HQ399_07405</name>
</gene>
<evidence type="ECO:0000256" key="3">
    <source>
        <dbReference type="ARBA" id="ARBA00023125"/>
    </source>
</evidence>
<dbReference type="Proteomes" id="UP000679312">
    <property type="component" value="Chromosome"/>
</dbReference>
<dbReference type="Gene3D" id="2.60.120.10">
    <property type="entry name" value="Jelly Rolls"/>
    <property type="match status" value="1"/>
</dbReference>
<keyword evidence="4" id="KW-0010">Activator</keyword>
<dbReference type="InterPro" id="IPR020449">
    <property type="entry name" value="Tscrpt_reg_AraC-type_HTH"/>
</dbReference>
<dbReference type="Gene3D" id="1.10.10.60">
    <property type="entry name" value="Homeodomain-like"/>
    <property type="match status" value="1"/>
</dbReference>
<dbReference type="SMART" id="SM00342">
    <property type="entry name" value="HTH_ARAC"/>
    <property type="match status" value="1"/>
</dbReference>
<keyword evidence="3" id="KW-0238">DNA-binding</keyword>
<dbReference type="Pfam" id="PF02311">
    <property type="entry name" value="AraC_binding"/>
    <property type="match status" value="1"/>
</dbReference>
<evidence type="ECO:0000313" key="7">
    <source>
        <dbReference type="EMBL" id="QWL62085.1"/>
    </source>
</evidence>
<dbReference type="FunFam" id="1.10.10.60:FF:000132">
    <property type="entry name" value="AraC family transcriptional regulator"/>
    <property type="match status" value="1"/>
</dbReference>
<keyword evidence="2" id="KW-0805">Transcription regulation</keyword>
<dbReference type="InterPro" id="IPR018060">
    <property type="entry name" value="HTH_AraC"/>
</dbReference>
<name>A0ABD7ELJ6_AERJA</name>
<accession>A0ABD7ELJ6</accession>
<dbReference type="PRINTS" id="PR00032">
    <property type="entry name" value="HTHARAC"/>
</dbReference>
<keyword evidence="1" id="KW-0678">Repressor</keyword>
<dbReference type="InterPro" id="IPR011051">
    <property type="entry name" value="RmlC_Cupin_sf"/>
</dbReference>
<dbReference type="PANTHER" id="PTHR11019">
    <property type="entry name" value="HTH-TYPE TRANSCRIPTIONAL REGULATOR NIMR"/>
    <property type="match status" value="1"/>
</dbReference>
<evidence type="ECO:0000256" key="4">
    <source>
        <dbReference type="ARBA" id="ARBA00023159"/>
    </source>
</evidence>
<keyword evidence="5" id="KW-0804">Transcription</keyword>
<evidence type="ECO:0000256" key="5">
    <source>
        <dbReference type="ARBA" id="ARBA00023163"/>
    </source>
</evidence>
<dbReference type="RefSeq" id="WP_215803328.1">
    <property type="nucleotide sequence ID" value="NZ_CP053881.1"/>
</dbReference>
<dbReference type="CDD" id="cd06124">
    <property type="entry name" value="cupin_NimR-like_N"/>
    <property type="match status" value="1"/>
</dbReference>
<feature type="domain" description="HTH araC/xylS-type" evidence="6">
    <location>
        <begin position="161"/>
        <end position="258"/>
    </location>
</feature>
<sequence>MTNRHYHPADSELPAPNPLYFRYQQLQAENVMAMHSHPWGQLSMISLGVMEMGLANQRLQVPADYLIWVPADLEHAAYNEQALDYTSIYVSHELAARLPAEPRLLLMTPLIRALLADFCERKVGHMVDEWDQRQAELLVAKLSRTRCQESYLPMSQDKLLAPMLAVLHNDPADPRTLAQWAQQLHTTERTLARRCLRELGMNFGQWRARLRLIKALAWLKGELPIQEISWRLGYGSTSAFIAMFNRELGCSPQRYRQQSRGISLAGLPGKESRTS</sequence>
<dbReference type="Pfam" id="PF12833">
    <property type="entry name" value="HTH_18"/>
    <property type="match status" value="1"/>
</dbReference>
<dbReference type="GO" id="GO:0006355">
    <property type="term" value="P:regulation of DNA-templated transcription"/>
    <property type="evidence" value="ECO:0007669"/>
    <property type="project" value="UniProtKB-ARBA"/>
</dbReference>
<organism evidence="7 8">
    <name type="scientific">Aeromonas jandaei</name>
    <dbReference type="NCBI Taxonomy" id="650"/>
    <lineage>
        <taxon>Bacteria</taxon>
        <taxon>Pseudomonadati</taxon>
        <taxon>Pseudomonadota</taxon>
        <taxon>Gammaproteobacteria</taxon>
        <taxon>Aeromonadales</taxon>
        <taxon>Aeromonadaceae</taxon>
        <taxon>Aeromonas</taxon>
    </lineage>
</organism>